<dbReference type="Proteomes" id="UP000632774">
    <property type="component" value="Unassembled WGS sequence"/>
</dbReference>
<name>A0ABR9XEH2_9SPHI</name>
<protein>
    <submittedName>
        <fullName evidence="2">GLPGLI family protein</fullName>
    </submittedName>
</protein>
<proteinExistence type="predicted"/>
<evidence type="ECO:0000313" key="2">
    <source>
        <dbReference type="EMBL" id="MBE9665587.1"/>
    </source>
</evidence>
<reference evidence="2 3" key="1">
    <citation type="submission" date="2020-10" db="EMBL/GenBank/DDBJ databases">
        <title>Mucilaginibacter mali sp. nov., isolated from rhizosphere soil of apple orchard.</title>
        <authorList>
            <person name="Lee J.-S."/>
            <person name="Kim H.S."/>
            <person name="Kim J.-S."/>
        </authorList>
    </citation>
    <scope>NUCLEOTIDE SEQUENCE [LARGE SCALE GENOMIC DNA]</scope>
    <source>
        <strain evidence="2 3">KCTC 23157</strain>
    </source>
</reference>
<feature type="region of interest" description="Disordered" evidence="1">
    <location>
        <begin position="233"/>
        <end position="257"/>
    </location>
</feature>
<gene>
    <name evidence="2" type="ORF">IRJ18_04380</name>
</gene>
<evidence type="ECO:0000256" key="1">
    <source>
        <dbReference type="SAM" id="MobiDB-lite"/>
    </source>
</evidence>
<dbReference type="NCBIfam" id="TIGR01200">
    <property type="entry name" value="GLPGLI"/>
    <property type="match status" value="1"/>
</dbReference>
<comment type="caution">
    <text evidence="2">The sequence shown here is derived from an EMBL/GenBank/DDBJ whole genome shotgun (WGS) entry which is preliminary data.</text>
</comment>
<dbReference type="Pfam" id="PF09697">
    <property type="entry name" value="Porph_ging"/>
    <property type="match status" value="1"/>
</dbReference>
<dbReference type="EMBL" id="JADFFM010000001">
    <property type="protein sequence ID" value="MBE9665587.1"/>
    <property type="molecule type" value="Genomic_DNA"/>
</dbReference>
<keyword evidence="3" id="KW-1185">Reference proteome</keyword>
<dbReference type="InterPro" id="IPR005901">
    <property type="entry name" value="GLPGLI"/>
</dbReference>
<dbReference type="RefSeq" id="WP_194104984.1">
    <property type="nucleotide sequence ID" value="NZ_JADFFM010000001.1"/>
</dbReference>
<sequence length="290" mass="32433">MKNLLAIIITVCCFQTFAQKPDVALGKAVYDFTHVRDTLKRNYPYKERLTLLVGRNASVYKSLDKQLAQEQMIADVKNQVKNASNPNALSLTLKGAPPTQNEEYYQYINEKKLYTEENLVNYYLIEEPLPEIKWTIRKDTLSFSGLHCQMATAHFKGRDYTAWFCPDLPFHCGPWKLNGLPGLILEASDSKKEVVFKFSGFEDISASNITIAPPADDIKTTPTAMERLREARKADPAGFAKASHGSGQAKRGSNGLDMVDPSKIASINVKGYDGPLTKVINNPIELPEKK</sequence>
<accession>A0ABR9XEH2</accession>
<evidence type="ECO:0000313" key="3">
    <source>
        <dbReference type="Proteomes" id="UP000632774"/>
    </source>
</evidence>
<organism evidence="2 3">
    <name type="scientific">Mucilaginibacter boryungensis</name>
    <dbReference type="NCBI Taxonomy" id="768480"/>
    <lineage>
        <taxon>Bacteria</taxon>
        <taxon>Pseudomonadati</taxon>
        <taxon>Bacteroidota</taxon>
        <taxon>Sphingobacteriia</taxon>
        <taxon>Sphingobacteriales</taxon>
        <taxon>Sphingobacteriaceae</taxon>
        <taxon>Mucilaginibacter</taxon>
    </lineage>
</organism>